<sequence>MGFGVEEFDPDDVTWVRGVDYVAGWREATDAAADLVSALTVAGVPLDGARATARSAADGSGVVRLLWSAETVRAVAELVRRGGPEPLAA</sequence>
<gene>
    <name evidence="1" type="ORF">D7231_17740</name>
</gene>
<accession>A0A3B0BDL5</accession>
<dbReference type="AlphaFoldDB" id="A0A3B0BDL5"/>
<organism evidence="1 2">
    <name type="scientific">Streptomyces klenkii</name>
    <dbReference type="NCBI Taxonomy" id="1420899"/>
    <lineage>
        <taxon>Bacteria</taxon>
        <taxon>Bacillati</taxon>
        <taxon>Actinomycetota</taxon>
        <taxon>Actinomycetes</taxon>
        <taxon>Kitasatosporales</taxon>
        <taxon>Streptomycetaceae</taxon>
        <taxon>Streptomyces</taxon>
    </lineage>
</organism>
<evidence type="ECO:0000313" key="2">
    <source>
        <dbReference type="Proteomes" id="UP000270343"/>
    </source>
</evidence>
<dbReference type="RefSeq" id="WP_120756466.1">
    <property type="nucleotide sequence ID" value="NZ_RBAM01000007.1"/>
</dbReference>
<dbReference type="EMBL" id="RBAM01000007">
    <property type="protein sequence ID" value="RKN70752.1"/>
    <property type="molecule type" value="Genomic_DNA"/>
</dbReference>
<protein>
    <submittedName>
        <fullName evidence="1">Uncharacterized protein</fullName>
    </submittedName>
</protein>
<dbReference type="Proteomes" id="UP000270343">
    <property type="component" value="Unassembled WGS sequence"/>
</dbReference>
<keyword evidence="2" id="KW-1185">Reference proteome</keyword>
<name>A0A3B0BDL5_9ACTN</name>
<proteinExistence type="predicted"/>
<evidence type="ECO:0000313" key="1">
    <source>
        <dbReference type="EMBL" id="RKN70752.1"/>
    </source>
</evidence>
<reference evidence="1 2" key="1">
    <citation type="journal article" date="2015" name="Antonie Van Leeuwenhoek">
        <title>Streptomyces klenkii sp. nov., isolated from deep marine sediment.</title>
        <authorList>
            <person name="Veyisoglu A."/>
            <person name="Sahin N."/>
        </authorList>
    </citation>
    <scope>NUCLEOTIDE SEQUENCE [LARGE SCALE GENOMIC DNA]</scope>
    <source>
        <strain evidence="1 2">KCTC 29202</strain>
    </source>
</reference>
<dbReference type="OrthoDB" id="4351011at2"/>
<comment type="caution">
    <text evidence="1">The sequence shown here is derived from an EMBL/GenBank/DDBJ whole genome shotgun (WGS) entry which is preliminary data.</text>
</comment>